<dbReference type="InterPro" id="IPR036890">
    <property type="entry name" value="HATPase_C_sf"/>
</dbReference>
<sequence length="465" mass="51156">MDNLTVERLRVIENLKEVPDEELQWLIDHGTIIKLPAGKYIFKPGDILPGPFIILFGKVRLCLPIGHERQEVGTYEENAIGGNLPFSRAKIANLFTEVVEELTYLQFPLELLEQMTQTKFYLTQALVHVMANRIKDYTAFEQQTEKMMALGKLSAGLAHELNNPAAAVVRGAAALAENLKKAPNLFSQVISFNIPSEDIAYVCSKITAVSQTQKPVMTMMERSSLEDDLFDWLEREGVADTSETAEILTDFGFGTNDLAALLSHIPEGGVNAIFAWINSNLVTEKIVNDIKDASARISNLVGAVKNFTHMDQGHGKKKADIHIGIRNTLIMLEHKIRNGNVNVIEKYDTELPPVSAMIGELNQVWTNLLDNALDAMEPNGSGQLTISTHRAGDCVHVTISDNGTGIPESIKGNIFNPFFTTKPIGKGTGLGLDVVMRIVKQHKGVVKVSSNPGKTDMIVEFPIEG</sequence>
<dbReference type="SUPFAM" id="SSF55874">
    <property type="entry name" value="ATPase domain of HSP90 chaperone/DNA topoisomerase II/histidine kinase"/>
    <property type="match status" value="1"/>
</dbReference>
<evidence type="ECO:0000259" key="3">
    <source>
        <dbReference type="PROSITE" id="PS50042"/>
    </source>
</evidence>
<evidence type="ECO:0000256" key="1">
    <source>
        <dbReference type="ARBA" id="ARBA00000085"/>
    </source>
</evidence>
<dbReference type="Proteomes" id="UP000274073">
    <property type="component" value="Chromosome"/>
</dbReference>
<dbReference type="Gene3D" id="3.30.565.10">
    <property type="entry name" value="Histidine kinase-like ATPase, C-terminal domain"/>
    <property type="match status" value="1"/>
</dbReference>
<dbReference type="SMART" id="SM00387">
    <property type="entry name" value="HATPase_c"/>
    <property type="match status" value="1"/>
</dbReference>
<dbReference type="InterPro" id="IPR018490">
    <property type="entry name" value="cNMP-bd_dom_sf"/>
</dbReference>
<dbReference type="InterPro" id="IPR004358">
    <property type="entry name" value="Sig_transdc_His_kin-like_C"/>
</dbReference>
<dbReference type="PROSITE" id="PS50042">
    <property type="entry name" value="CNMP_BINDING_3"/>
    <property type="match status" value="1"/>
</dbReference>
<dbReference type="SUPFAM" id="SSF51206">
    <property type="entry name" value="cAMP-binding domain-like"/>
    <property type="match status" value="1"/>
</dbReference>
<dbReference type="Gene3D" id="1.10.287.130">
    <property type="match status" value="1"/>
</dbReference>
<dbReference type="Gene3D" id="2.60.120.10">
    <property type="entry name" value="Jelly Rolls"/>
    <property type="match status" value="1"/>
</dbReference>
<name>A0AAD0YAX9_9FLAO</name>
<evidence type="ECO:0000259" key="4">
    <source>
        <dbReference type="PROSITE" id="PS50109"/>
    </source>
</evidence>
<evidence type="ECO:0000256" key="2">
    <source>
        <dbReference type="ARBA" id="ARBA00012438"/>
    </source>
</evidence>
<dbReference type="EMBL" id="CP033912">
    <property type="protein sequence ID" value="AZA97671.1"/>
    <property type="molecule type" value="Genomic_DNA"/>
</dbReference>
<feature type="domain" description="Histidine kinase" evidence="4">
    <location>
        <begin position="261"/>
        <end position="465"/>
    </location>
</feature>
<dbReference type="PANTHER" id="PTHR43065">
    <property type="entry name" value="SENSOR HISTIDINE KINASE"/>
    <property type="match status" value="1"/>
</dbReference>
<dbReference type="PROSITE" id="PS50109">
    <property type="entry name" value="HIS_KIN"/>
    <property type="match status" value="1"/>
</dbReference>
<dbReference type="RefSeq" id="WP_123853446.1">
    <property type="nucleotide sequence ID" value="NZ_CP033912.1"/>
</dbReference>
<dbReference type="InterPro" id="IPR000595">
    <property type="entry name" value="cNMP-bd_dom"/>
</dbReference>
<dbReference type="PRINTS" id="PR00344">
    <property type="entry name" value="BCTRLSENSOR"/>
</dbReference>
<dbReference type="Proteomes" id="UP000281741">
    <property type="component" value="Chromosome"/>
</dbReference>
<evidence type="ECO:0000313" key="5">
    <source>
        <dbReference type="EMBL" id="AZA85499.1"/>
    </source>
</evidence>
<dbReference type="EC" id="2.7.13.3" evidence="2"/>
<protein>
    <recommendedName>
        <fullName evidence="2">histidine kinase</fullName>
        <ecNumber evidence="2">2.7.13.3</ecNumber>
    </recommendedName>
</protein>
<dbReference type="EMBL" id="CP033915">
    <property type="protein sequence ID" value="AZA85499.1"/>
    <property type="molecule type" value="Genomic_DNA"/>
</dbReference>
<dbReference type="InterPro" id="IPR003594">
    <property type="entry name" value="HATPase_dom"/>
</dbReference>
<dbReference type="GO" id="GO:0004673">
    <property type="term" value="F:protein histidine kinase activity"/>
    <property type="evidence" value="ECO:0007669"/>
    <property type="project" value="UniProtKB-EC"/>
</dbReference>
<organism evidence="5 7">
    <name type="scientific">Chryseobacterium shandongense</name>
    <dbReference type="NCBI Taxonomy" id="1493872"/>
    <lineage>
        <taxon>Bacteria</taxon>
        <taxon>Pseudomonadati</taxon>
        <taxon>Bacteroidota</taxon>
        <taxon>Flavobacteriia</taxon>
        <taxon>Flavobacteriales</taxon>
        <taxon>Weeksellaceae</taxon>
        <taxon>Chryseobacterium group</taxon>
        <taxon>Chryseobacterium</taxon>
    </lineage>
</organism>
<evidence type="ECO:0000313" key="6">
    <source>
        <dbReference type="EMBL" id="AZA97671.1"/>
    </source>
</evidence>
<evidence type="ECO:0000313" key="8">
    <source>
        <dbReference type="Proteomes" id="UP000281741"/>
    </source>
</evidence>
<proteinExistence type="predicted"/>
<dbReference type="AlphaFoldDB" id="A0AAD0YAX9"/>
<keyword evidence="8" id="KW-1185">Reference proteome</keyword>
<dbReference type="InterPro" id="IPR014710">
    <property type="entry name" value="RmlC-like_jellyroll"/>
</dbReference>
<dbReference type="Pfam" id="PF02518">
    <property type="entry name" value="HATPase_c"/>
    <property type="match status" value="1"/>
</dbReference>
<comment type="catalytic activity">
    <reaction evidence="1">
        <text>ATP + protein L-histidine = ADP + protein N-phospho-L-histidine.</text>
        <dbReference type="EC" id="2.7.13.3"/>
    </reaction>
</comment>
<gene>
    <name evidence="5" type="ORF">EG349_01180</name>
    <name evidence="6" type="ORF">EG353_19995</name>
</gene>
<dbReference type="CDD" id="cd00038">
    <property type="entry name" value="CAP_ED"/>
    <property type="match status" value="1"/>
</dbReference>
<dbReference type="PANTHER" id="PTHR43065:SF48">
    <property type="entry name" value="HISTIDINE KINASE"/>
    <property type="match status" value="1"/>
</dbReference>
<feature type="domain" description="Cyclic nucleotide-binding" evidence="3">
    <location>
        <begin position="14"/>
        <end position="84"/>
    </location>
</feature>
<evidence type="ECO:0000313" key="7">
    <source>
        <dbReference type="Proteomes" id="UP000274073"/>
    </source>
</evidence>
<accession>A0AAD0YAX9</accession>
<dbReference type="InterPro" id="IPR005467">
    <property type="entry name" value="His_kinase_dom"/>
</dbReference>
<reference evidence="7 8" key="1">
    <citation type="submission" date="2018-11" db="EMBL/GenBank/DDBJ databases">
        <title>Proposal to divide the Flavobacteriaceae and reorganize its genera based on Amino Acid Identity values calculated from whole genome sequences.</title>
        <authorList>
            <person name="Nicholson A.C."/>
            <person name="Gulvik C.A."/>
            <person name="Whitney A.M."/>
            <person name="Humrighouse B.W."/>
            <person name="Bell M."/>
            <person name="Holmes B."/>
            <person name="Steigerwalt A.G."/>
            <person name="Villarma A."/>
            <person name="Sheth M."/>
            <person name="Batra D."/>
            <person name="Pryor J."/>
            <person name="Bernardet J.-F."/>
            <person name="Hugo C."/>
            <person name="Kampfer P."/>
            <person name="Newman J."/>
            <person name="McQuiston J.R."/>
        </authorList>
    </citation>
    <scope>NUCLEOTIDE SEQUENCE [LARGE SCALE GENOMIC DNA]</scope>
    <source>
        <strain evidence="5 7">G0207</strain>
        <strain evidence="6 8">H5143</strain>
    </source>
</reference>